<proteinExistence type="predicted"/>
<reference evidence="1" key="2">
    <citation type="journal article" date="2015" name="Fish Shellfish Immunol.">
        <title>Early steps in the European eel (Anguilla anguilla)-Vibrio vulnificus interaction in the gills: Role of the RtxA13 toxin.</title>
        <authorList>
            <person name="Callol A."/>
            <person name="Pajuelo D."/>
            <person name="Ebbesson L."/>
            <person name="Teles M."/>
            <person name="MacKenzie S."/>
            <person name="Amaro C."/>
        </authorList>
    </citation>
    <scope>NUCLEOTIDE SEQUENCE</scope>
</reference>
<dbReference type="AlphaFoldDB" id="A0A0E9V4I0"/>
<sequence length="19" mass="2196">MTIVGRRAENGRSKIHKKN</sequence>
<evidence type="ECO:0000313" key="1">
    <source>
        <dbReference type="EMBL" id="JAH72896.1"/>
    </source>
</evidence>
<protein>
    <submittedName>
        <fullName evidence="1">Uncharacterized protein</fullName>
    </submittedName>
</protein>
<organism evidence="1">
    <name type="scientific">Anguilla anguilla</name>
    <name type="common">European freshwater eel</name>
    <name type="synonym">Muraena anguilla</name>
    <dbReference type="NCBI Taxonomy" id="7936"/>
    <lineage>
        <taxon>Eukaryota</taxon>
        <taxon>Metazoa</taxon>
        <taxon>Chordata</taxon>
        <taxon>Craniata</taxon>
        <taxon>Vertebrata</taxon>
        <taxon>Euteleostomi</taxon>
        <taxon>Actinopterygii</taxon>
        <taxon>Neopterygii</taxon>
        <taxon>Teleostei</taxon>
        <taxon>Anguilliformes</taxon>
        <taxon>Anguillidae</taxon>
        <taxon>Anguilla</taxon>
    </lineage>
</organism>
<name>A0A0E9V4I0_ANGAN</name>
<accession>A0A0E9V4I0</accession>
<reference evidence="1" key="1">
    <citation type="submission" date="2014-11" db="EMBL/GenBank/DDBJ databases">
        <authorList>
            <person name="Amaro Gonzalez C."/>
        </authorList>
    </citation>
    <scope>NUCLEOTIDE SEQUENCE</scope>
</reference>
<dbReference type="EMBL" id="GBXM01035681">
    <property type="protein sequence ID" value="JAH72896.1"/>
    <property type="molecule type" value="Transcribed_RNA"/>
</dbReference>